<gene>
    <name evidence="2" type="ORF">F2P56_035369</name>
</gene>
<reference evidence="2" key="2">
    <citation type="submission" date="2020-03" db="EMBL/GenBank/DDBJ databases">
        <title>Walnut 2.0.</title>
        <authorList>
            <person name="Marrano A."/>
            <person name="Britton M."/>
            <person name="Zimin A.V."/>
            <person name="Zaini P.A."/>
            <person name="Workman R."/>
            <person name="Puiu D."/>
            <person name="Bianco L."/>
            <person name="Allen B.J."/>
            <person name="Troggio M."/>
            <person name="Leslie C.A."/>
            <person name="Timp W."/>
            <person name="Dendekar A."/>
            <person name="Salzberg S.L."/>
            <person name="Neale D.B."/>
        </authorList>
    </citation>
    <scope>NUCLEOTIDE SEQUENCE</scope>
    <source>
        <tissue evidence="2">Leaves</tissue>
    </source>
</reference>
<feature type="compositionally biased region" description="Basic and acidic residues" evidence="1">
    <location>
        <begin position="13"/>
        <end position="22"/>
    </location>
</feature>
<name>A0A833T405_JUGRE</name>
<dbReference type="Gramene" id="Jr16_06010_p2">
    <property type="protein sequence ID" value="cds.Jr16_06010_p2"/>
    <property type="gene ID" value="Jr16_06010"/>
</dbReference>
<accession>A0A833T405</accession>
<feature type="region of interest" description="Disordered" evidence="1">
    <location>
        <begin position="1"/>
        <end position="61"/>
    </location>
</feature>
<evidence type="ECO:0000313" key="3">
    <source>
        <dbReference type="Proteomes" id="UP000619265"/>
    </source>
</evidence>
<reference evidence="2" key="1">
    <citation type="submission" date="2015-10" db="EMBL/GenBank/DDBJ databases">
        <authorList>
            <person name="Martinez-Garcia P.J."/>
            <person name="Crepeau M.W."/>
            <person name="Puiu D."/>
            <person name="Gonzalez-Ibeas D."/>
            <person name="Whalen J."/>
            <person name="Stevens K."/>
            <person name="Paul R."/>
            <person name="Butterfield T."/>
            <person name="Britton M."/>
            <person name="Reagan R."/>
            <person name="Chakraborty S."/>
            <person name="Walawage S.L."/>
            <person name="Vasquez-Gross H.A."/>
            <person name="Cardeno C."/>
            <person name="Famula R."/>
            <person name="Pratt K."/>
            <person name="Kuruganti S."/>
            <person name="Aradhya M.K."/>
            <person name="Leslie C.A."/>
            <person name="Dandekar A.M."/>
            <person name="Salzberg S.L."/>
            <person name="Wegrzyn J.L."/>
            <person name="Langley C.H."/>
            <person name="Neale D.B."/>
        </authorList>
    </citation>
    <scope>NUCLEOTIDE SEQUENCE</scope>
    <source>
        <tissue evidence="2">Leaves</tissue>
    </source>
</reference>
<dbReference type="EMBL" id="LIHL02000016">
    <property type="protein sequence ID" value="KAF5442745.1"/>
    <property type="molecule type" value="Genomic_DNA"/>
</dbReference>
<comment type="caution">
    <text evidence="2">The sequence shown here is derived from an EMBL/GenBank/DDBJ whole genome shotgun (WGS) entry which is preliminary data.</text>
</comment>
<dbReference type="AlphaFoldDB" id="A0A833T405"/>
<sequence length="189" mass="20790">MKQAGVVANPMSKTEHPARERPANTAALNDAPDMRGSLPRETLTSSTDSRPFSKPLMTHSPKLSEIASTAGGVRSTVRPFSPSNATPRTSDPFWSLLILSISSSTKTSLYFAVLEEFTHMTFVKGGGNEKVRVVRSGLVDEKLVFRALPCKYKDGAEVDAIVFLVKLVLCFVSKFPWRLFLGQAMKLER</sequence>
<evidence type="ECO:0000313" key="2">
    <source>
        <dbReference type="EMBL" id="KAF5442745.1"/>
    </source>
</evidence>
<dbReference type="Proteomes" id="UP000619265">
    <property type="component" value="Unassembled WGS sequence"/>
</dbReference>
<evidence type="ECO:0000256" key="1">
    <source>
        <dbReference type="SAM" id="MobiDB-lite"/>
    </source>
</evidence>
<protein>
    <submittedName>
        <fullName evidence="2">Uncharacterized protein</fullName>
    </submittedName>
</protein>
<organism evidence="2 3">
    <name type="scientific">Juglans regia</name>
    <name type="common">English walnut</name>
    <dbReference type="NCBI Taxonomy" id="51240"/>
    <lineage>
        <taxon>Eukaryota</taxon>
        <taxon>Viridiplantae</taxon>
        <taxon>Streptophyta</taxon>
        <taxon>Embryophyta</taxon>
        <taxon>Tracheophyta</taxon>
        <taxon>Spermatophyta</taxon>
        <taxon>Magnoliopsida</taxon>
        <taxon>eudicotyledons</taxon>
        <taxon>Gunneridae</taxon>
        <taxon>Pentapetalae</taxon>
        <taxon>rosids</taxon>
        <taxon>fabids</taxon>
        <taxon>Fagales</taxon>
        <taxon>Juglandaceae</taxon>
        <taxon>Juglans</taxon>
    </lineage>
</organism>
<proteinExistence type="predicted"/>